<name>A0A2U8WIA5_9HYPH</name>
<feature type="transmembrane region" description="Helical" evidence="1">
    <location>
        <begin position="36"/>
        <end position="57"/>
    </location>
</feature>
<keyword evidence="1" id="KW-0812">Transmembrane</keyword>
<sequence length="194" mass="20495">MTTSDPVRGRDDARLALAAAQDGETRLLDALLYGRASPYLIIWGIAWMAGFVGTFLVPERTGTIWSAITVLGWATTILLVLVRRRISREPRFGVGIRYSCSAMLMSAYAALWAFILLSGHANALGIYAGTVTGFAYLIAGLWRGPSLAVLGGSLTVSFLAGFAMPPTGFLLYAGLLGGGGLIAAGLLLARRDPT</sequence>
<protein>
    <submittedName>
        <fullName evidence="2">Uncharacterized protein</fullName>
    </submittedName>
</protein>
<evidence type="ECO:0000256" key="1">
    <source>
        <dbReference type="SAM" id="Phobius"/>
    </source>
</evidence>
<feature type="transmembrane region" description="Helical" evidence="1">
    <location>
        <begin position="146"/>
        <end position="163"/>
    </location>
</feature>
<dbReference type="EMBL" id="CP029553">
    <property type="protein sequence ID" value="AWN45278.1"/>
    <property type="molecule type" value="Genomic_DNA"/>
</dbReference>
<feature type="transmembrane region" description="Helical" evidence="1">
    <location>
        <begin position="63"/>
        <end position="82"/>
    </location>
</feature>
<reference evidence="2 3" key="1">
    <citation type="submission" date="2018-05" db="EMBL/GenBank/DDBJ databases">
        <title>Complete Genome Sequence of Methylobacterium sp. 17Sr1-28.</title>
        <authorList>
            <person name="Srinivasan S."/>
        </authorList>
    </citation>
    <scope>NUCLEOTIDE SEQUENCE [LARGE SCALE GENOMIC DNA]</scope>
    <source>
        <strain evidence="2 3">17Sr1-28</strain>
    </source>
</reference>
<dbReference type="OrthoDB" id="8456680at2"/>
<evidence type="ECO:0000313" key="2">
    <source>
        <dbReference type="EMBL" id="AWN45278.1"/>
    </source>
</evidence>
<dbReference type="AlphaFoldDB" id="A0A2U8WIA5"/>
<feature type="transmembrane region" description="Helical" evidence="1">
    <location>
        <begin position="169"/>
        <end position="189"/>
    </location>
</feature>
<gene>
    <name evidence="2" type="ORF">DK419_02180</name>
</gene>
<dbReference type="Proteomes" id="UP000245444">
    <property type="component" value="Chromosome"/>
</dbReference>
<evidence type="ECO:0000313" key="3">
    <source>
        <dbReference type="Proteomes" id="UP000245444"/>
    </source>
</evidence>
<dbReference type="RefSeq" id="WP_109957647.1">
    <property type="nucleotide sequence ID" value="NZ_CP029553.1"/>
</dbReference>
<dbReference type="KEGG" id="mtea:DK419_02180"/>
<organism evidence="2 3">
    <name type="scientific">Methylobacterium terrae</name>
    <dbReference type="NCBI Taxonomy" id="2202827"/>
    <lineage>
        <taxon>Bacteria</taxon>
        <taxon>Pseudomonadati</taxon>
        <taxon>Pseudomonadota</taxon>
        <taxon>Alphaproteobacteria</taxon>
        <taxon>Hyphomicrobiales</taxon>
        <taxon>Methylobacteriaceae</taxon>
        <taxon>Methylobacterium</taxon>
    </lineage>
</organism>
<keyword evidence="1" id="KW-1133">Transmembrane helix</keyword>
<keyword evidence="1" id="KW-0472">Membrane</keyword>
<feature type="transmembrane region" description="Helical" evidence="1">
    <location>
        <begin position="94"/>
        <end position="115"/>
    </location>
</feature>
<accession>A0A2U8WIA5</accession>
<keyword evidence="3" id="KW-1185">Reference proteome</keyword>
<proteinExistence type="predicted"/>
<feature type="transmembrane region" description="Helical" evidence="1">
    <location>
        <begin position="121"/>
        <end position="139"/>
    </location>
</feature>